<comment type="caution">
    <text evidence="1">The sequence shown here is derived from an EMBL/GenBank/DDBJ whole genome shotgun (WGS) entry which is preliminary data.</text>
</comment>
<organism evidence="1 2">
    <name type="scientific">Limnofasciculus baicalensis BBK-W-15</name>
    <dbReference type="NCBI Taxonomy" id="2699891"/>
    <lineage>
        <taxon>Bacteria</taxon>
        <taxon>Bacillati</taxon>
        <taxon>Cyanobacteriota</taxon>
        <taxon>Cyanophyceae</taxon>
        <taxon>Coleofasciculales</taxon>
        <taxon>Coleofasciculaceae</taxon>
        <taxon>Limnofasciculus</taxon>
        <taxon>Limnofasciculus baicalensis</taxon>
    </lineage>
</organism>
<gene>
    <name evidence="1" type="ORF">NJ959_15490</name>
</gene>
<name>A0AAE3KPN2_9CYAN</name>
<dbReference type="InterPro" id="IPR040632">
    <property type="entry name" value="Sulfotransfer_4"/>
</dbReference>
<evidence type="ECO:0000313" key="1">
    <source>
        <dbReference type="EMBL" id="MCP2729838.1"/>
    </source>
</evidence>
<sequence length="453" mass="52925">MKKIDLVFRSVGERTAEASLDLAIKQIQPDRVHILNNVKPFAKAVQQMLAIDYDCDFVIAVDADCLIMEDMIPFLEQNNFPYLDCYVLDKFRGNIHCGVHITRIDVIRAMAEIPVPKDDAKYVLRPESRLRALALREMNLGKIFKPFKIFHDFFQYYREIFAKYALRELRSRTEYHQQKLNFHQEEWQLQGDDLDFKVANYAVEYARKIVASNASPQEMARFIENLPEIAIRELEKQNISEKEPFSLQEAWDLIANFNSQQRFSSKTMKVFGIGMANTENASLTMALNQLGIHVLHSLNEEIILKELMAGKYNLSIFNEFDGITATAVAPFFPQLDQMFPDSKFILTVRDRESWLKSVEETWQIKDIRDGLDNEPKNQIRILQRVAIFGTYKFNRERLSYIYDLHYKTVMEYFKDRPESLLIIDICGGEGWEKLCPFFKSPLVDAPFPFKSKD</sequence>
<dbReference type="AlphaFoldDB" id="A0AAE3KPN2"/>
<dbReference type="PANTHER" id="PTHR36978">
    <property type="entry name" value="P-LOOP CONTAINING NUCLEOTIDE TRIPHOSPHATE HYDROLASE"/>
    <property type="match status" value="1"/>
</dbReference>
<protein>
    <submittedName>
        <fullName evidence="1">Uncharacterized protein</fullName>
    </submittedName>
</protein>
<dbReference type="RefSeq" id="WP_254012612.1">
    <property type="nucleotide sequence ID" value="NZ_JAMZMM010000146.1"/>
</dbReference>
<dbReference type="Gene3D" id="3.40.50.300">
    <property type="entry name" value="P-loop containing nucleotide triphosphate hydrolases"/>
    <property type="match status" value="1"/>
</dbReference>
<dbReference type="SUPFAM" id="SSF52540">
    <property type="entry name" value="P-loop containing nucleoside triphosphate hydrolases"/>
    <property type="match status" value="1"/>
</dbReference>
<keyword evidence="2" id="KW-1185">Reference proteome</keyword>
<accession>A0AAE3KPN2</accession>
<dbReference type="PANTHER" id="PTHR36978:SF4">
    <property type="entry name" value="P-LOOP CONTAINING NUCLEOSIDE TRIPHOSPHATE HYDROLASE PROTEIN"/>
    <property type="match status" value="1"/>
</dbReference>
<evidence type="ECO:0000313" key="2">
    <source>
        <dbReference type="Proteomes" id="UP001204953"/>
    </source>
</evidence>
<dbReference type="InterPro" id="IPR027417">
    <property type="entry name" value="P-loop_NTPase"/>
</dbReference>
<dbReference type="EMBL" id="JAMZMM010000146">
    <property type="protein sequence ID" value="MCP2729838.1"/>
    <property type="molecule type" value="Genomic_DNA"/>
</dbReference>
<dbReference type="Pfam" id="PF17784">
    <property type="entry name" value="Sulfotransfer_4"/>
    <property type="match status" value="1"/>
</dbReference>
<dbReference type="Proteomes" id="UP001204953">
    <property type="component" value="Unassembled WGS sequence"/>
</dbReference>
<reference evidence="1" key="1">
    <citation type="submission" date="2022-06" db="EMBL/GenBank/DDBJ databases">
        <title>New cyanobacteria of genus Symplocastrum in benthos of Lake Baikal.</title>
        <authorList>
            <person name="Sorokovikova E."/>
            <person name="Tikhonova I."/>
            <person name="Krasnopeev A."/>
            <person name="Evseev P."/>
            <person name="Gladkikh A."/>
            <person name="Belykh O."/>
        </authorList>
    </citation>
    <scope>NUCLEOTIDE SEQUENCE</scope>
    <source>
        <strain evidence="1">BBK-W-15</strain>
    </source>
</reference>
<proteinExistence type="predicted"/>